<proteinExistence type="predicted"/>
<reference evidence="2" key="1">
    <citation type="submission" date="2015-10" db="EMBL/GenBank/DDBJ databases">
        <authorList>
            <person name="Gilbert D.G."/>
        </authorList>
    </citation>
    <scope>NUCLEOTIDE SEQUENCE</scope>
</reference>
<dbReference type="GO" id="GO:0016740">
    <property type="term" value="F:transferase activity"/>
    <property type="evidence" value="ECO:0007669"/>
    <property type="project" value="UniProtKB-KW"/>
</dbReference>
<dbReference type="InterPro" id="IPR000120">
    <property type="entry name" value="Amidase"/>
</dbReference>
<dbReference type="EC" id="6.3.5.7" evidence="2"/>
<dbReference type="PANTHER" id="PTHR11895">
    <property type="entry name" value="TRANSAMIDASE"/>
    <property type="match status" value="1"/>
</dbReference>
<dbReference type="InterPro" id="IPR023631">
    <property type="entry name" value="Amidase_dom"/>
</dbReference>
<dbReference type="GO" id="GO:0050566">
    <property type="term" value="F:asparaginyl-tRNA synthase (glutamine-hydrolyzing) activity"/>
    <property type="evidence" value="ECO:0007669"/>
    <property type="project" value="UniProtKB-EC"/>
</dbReference>
<name>A0A160TRJ5_9ZZZZ</name>
<dbReference type="AlphaFoldDB" id="A0A160TRJ5"/>
<gene>
    <name evidence="2" type="ORF">MGWOODY_XGa216</name>
</gene>
<protein>
    <submittedName>
        <fullName evidence="2">Aspartyl-tRNA(Asn) amidotransferase subunit A @ Glutamyl-tRNA(Gln) amidotransferase subunit A</fullName>
        <ecNumber evidence="2">6.3.5.6</ecNumber>
        <ecNumber evidence="2">6.3.5.7</ecNumber>
    </submittedName>
</protein>
<feature type="domain" description="Amidase" evidence="1">
    <location>
        <begin position="46"/>
        <end position="464"/>
    </location>
</feature>
<keyword evidence="2" id="KW-0436">Ligase</keyword>
<dbReference type="SUPFAM" id="SSF75304">
    <property type="entry name" value="Amidase signature (AS) enzymes"/>
    <property type="match status" value="1"/>
</dbReference>
<dbReference type="InterPro" id="IPR020556">
    <property type="entry name" value="Amidase_CS"/>
</dbReference>
<sequence>MPVLWWQTQAEHYLTARSSDVDTPIFSQTIEKQRKALIEGRLSSVELVTLYLARIDRFNTKLNAFAAVFAEEALQAATEADDARASGKSTGVLDGIPIGLKDIIEYEDHPTSWGSRALDGRQSSMSATVVQKLQQAGAIIIGKTQSVEFALGGWGTNQHLGTPWNPWDLETHRVPGGSSSGSGVAVAAGLTSAALGTDTGGSVRLPSAFCGLVGLKPTFGRISNHGVMPLSHTLDTVGPLARSVADAALIYDVLQGPDPNHTDTLYQPFDNSPLELQEDLAGFCLAALPDEERRVCSDDVNQAYDYTLKHAEDLGATIITRGLPHSFETYRNLSNVVISAEGYAHAAELVDQTDLPIGDATLQRILPGKTCSAQDYLNAMMQFQHWRAEFRTHMAGIDALLTPTTTGPAIPIVDVDEQLLPAHYTRATNVLGLCSLAIPNGLSEEGLPLSLCLHGHPYTESTILRIGWSLEQQFKELAPSLPGLD</sequence>
<dbReference type="PANTHER" id="PTHR11895:SF176">
    <property type="entry name" value="AMIDASE AMID-RELATED"/>
    <property type="match status" value="1"/>
</dbReference>
<dbReference type="InterPro" id="IPR036928">
    <property type="entry name" value="AS_sf"/>
</dbReference>
<dbReference type="EC" id="6.3.5.6" evidence="2"/>
<keyword evidence="2" id="KW-0808">Transferase</keyword>
<dbReference type="EMBL" id="CZRL01000052">
    <property type="protein sequence ID" value="CUS51076.1"/>
    <property type="molecule type" value="Genomic_DNA"/>
</dbReference>
<organism evidence="2">
    <name type="scientific">hydrothermal vent metagenome</name>
    <dbReference type="NCBI Taxonomy" id="652676"/>
    <lineage>
        <taxon>unclassified sequences</taxon>
        <taxon>metagenomes</taxon>
        <taxon>ecological metagenomes</taxon>
    </lineage>
</organism>
<evidence type="ECO:0000313" key="2">
    <source>
        <dbReference type="EMBL" id="CUS51076.1"/>
    </source>
</evidence>
<dbReference type="Pfam" id="PF01425">
    <property type="entry name" value="Amidase"/>
    <property type="match status" value="1"/>
</dbReference>
<dbReference type="GO" id="GO:0050567">
    <property type="term" value="F:glutaminyl-tRNA synthase (glutamine-hydrolyzing) activity"/>
    <property type="evidence" value="ECO:0007669"/>
    <property type="project" value="UniProtKB-EC"/>
</dbReference>
<accession>A0A160TRJ5</accession>
<dbReference type="Gene3D" id="3.90.1300.10">
    <property type="entry name" value="Amidase signature (AS) domain"/>
    <property type="match status" value="1"/>
</dbReference>
<dbReference type="PROSITE" id="PS00571">
    <property type="entry name" value="AMIDASES"/>
    <property type="match status" value="1"/>
</dbReference>
<evidence type="ECO:0000259" key="1">
    <source>
        <dbReference type="Pfam" id="PF01425"/>
    </source>
</evidence>